<feature type="compositionally biased region" description="Polar residues" evidence="1">
    <location>
        <begin position="9"/>
        <end position="18"/>
    </location>
</feature>
<feature type="region of interest" description="Disordered" evidence="1">
    <location>
        <begin position="1"/>
        <end position="20"/>
    </location>
</feature>
<protein>
    <submittedName>
        <fullName evidence="2">Uncharacterized protein</fullName>
    </submittedName>
</protein>
<keyword evidence="3" id="KW-1185">Reference proteome</keyword>
<name>A0A9X0AYA6_9HELO</name>
<dbReference type="AlphaFoldDB" id="A0A9X0AYA6"/>
<accession>A0A9X0AYA6</accession>
<dbReference type="Proteomes" id="UP001152300">
    <property type="component" value="Unassembled WGS sequence"/>
</dbReference>
<gene>
    <name evidence="2" type="ORF">OCU04_001496</name>
</gene>
<dbReference type="EMBL" id="JAPEIS010000001">
    <property type="protein sequence ID" value="KAJ8071156.1"/>
    <property type="molecule type" value="Genomic_DNA"/>
</dbReference>
<evidence type="ECO:0000256" key="1">
    <source>
        <dbReference type="SAM" id="MobiDB-lite"/>
    </source>
</evidence>
<comment type="caution">
    <text evidence="2">The sequence shown here is derived from an EMBL/GenBank/DDBJ whole genome shotgun (WGS) entry which is preliminary data.</text>
</comment>
<evidence type="ECO:0000313" key="2">
    <source>
        <dbReference type="EMBL" id="KAJ8071156.1"/>
    </source>
</evidence>
<proteinExistence type="predicted"/>
<reference evidence="2" key="1">
    <citation type="submission" date="2022-11" db="EMBL/GenBank/DDBJ databases">
        <title>Genome Resource of Sclerotinia nivalis Strain SnTB1, a Plant Pathogen Isolated from American Ginseng.</title>
        <authorList>
            <person name="Fan S."/>
        </authorList>
    </citation>
    <scope>NUCLEOTIDE SEQUENCE</scope>
    <source>
        <strain evidence="2">SnTB1</strain>
    </source>
</reference>
<organism evidence="2 3">
    <name type="scientific">Sclerotinia nivalis</name>
    <dbReference type="NCBI Taxonomy" id="352851"/>
    <lineage>
        <taxon>Eukaryota</taxon>
        <taxon>Fungi</taxon>
        <taxon>Dikarya</taxon>
        <taxon>Ascomycota</taxon>
        <taxon>Pezizomycotina</taxon>
        <taxon>Leotiomycetes</taxon>
        <taxon>Helotiales</taxon>
        <taxon>Sclerotiniaceae</taxon>
        <taxon>Sclerotinia</taxon>
    </lineage>
</organism>
<sequence length="104" mass="11758">MFIVLSLQGHHSSPSNAPGRSMKESIALLVLRIPGDILKFFFRLYHMRNEIISLTSLFRGWNIGSSFSYCFSFVHTLHLLLKFKGHIMAGYYISLLVSCFAGGD</sequence>
<evidence type="ECO:0000313" key="3">
    <source>
        <dbReference type="Proteomes" id="UP001152300"/>
    </source>
</evidence>